<evidence type="ECO:0000313" key="3">
    <source>
        <dbReference type="Proteomes" id="UP000186364"/>
    </source>
</evidence>
<sequence>MRDQIPLSLPLPGHTLTRPDLRDPLDREAWQGLLWLIELPLRLKAWQSARARRGETPDGRGSRASYTRAPFFSR</sequence>
<evidence type="ECO:0000256" key="1">
    <source>
        <dbReference type="SAM" id="MobiDB-lite"/>
    </source>
</evidence>
<name>A0A1Q9B0C2_9HYPH</name>
<feature type="region of interest" description="Disordered" evidence="1">
    <location>
        <begin position="50"/>
        <end position="74"/>
    </location>
</feature>
<organism evidence="2 3">
    <name type="scientific">Xaviernesmea oryzae</name>
    <dbReference type="NCBI Taxonomy" id="464029"/>
    <lineage>
        <taxon>Bacteria</taxon>
        <taxon>Pseudomonadati</taxon>
        <taxon>Pseudomonadota</taxon>
        <taxon>Alphaproteobacteria</taxon>
        <taxon>Hyphomicrobiales</taxon>
        <taxon>Rhizobiaceae</taxon>
        <taxon>Rhizobium/Agrobacterium group</taxon>
        <taxon>Xaviernesmea</taxon>
    </lineage>
</organism>
<comment type="caution">
    <text evidence="2">The sequence shown here is derived from an EMBL/GenBank/DDBJ whole genome shotgun (WGS) entry which is preliminary data.</text>
</comment>
<gene>
    <name evidence="2" type="ORF">BJF93_00315</name>
</gene>
<dbReference type="Proteomes" id="UP000186364">
    <property type="component" value="Unassembled WGS sequence"/>
</dbReference>
<evidence type="ECO:0000313" key="2">
    <source>
        <dbReference type="EMBL" id="OLP61421.1"/>
    </source>
</evidence>
<proteinExistence type="predicted"/>
<reference evidence="2 3" key="1">
    <citation type="submission" date="2016-09" db="EMBL/GenBank/DDBJ databases">
        <title>Rhizobium sp. nov., a novel species isolated from the rice rhizosphere.</title>
        <authorList>
            <person name="Zhao J."/>
            <person name="Zhang X."/>
        </authorList>
    </citation>
    <scope>NUCLEOTIDE SEQUENCE [LARGE SCALE GENOMIC DNA]</scope>
    <source>
        <strain evidence="2 3">1.7048</strain>
    </source>
</reference>
<keyword evidence="3" id="KW-1185">Reference proteome</keyword>
<dbReference type="EMBL" id="MKIP01000032">
    <property type="protein sequence ID" value="OLP61421.1"/>
    <property type="molecule type" value="Genomic_DNA"/>
</dbReference>
<dbReference type="AlphaFoldDB" id="A0A1Q9B0C2"/>
<accession>A0A1Q9B0C2</accession>
<feature type="compositionally biased region" description="Basic and acidic residues" evidence="1">
    <location>
        <begin position="52"/>
        <end position="61"/>
    </location>
</feature>
<protein>
    <submittedName>
        <fullName evidence="2">Uncharacterized protein</fullName>
    </submittedName>
</protein>